<protein>
    <submittedName>
        <fullName evidence="1">Uncharacterized protein</fullName>
    </submittedName>
</protein>
<name>A0AAV2LJ31_KNICA</name>
<sequence length="160" mass="17723">MSWRPAVSTDRPSLVIPLVGTMDWLPNPSWSANVLRASWVFLIVLTWGRIILDMRQSWAAELGLYFFHQRCMPPWLARTAVPVSTPRLLLLTPVRCASVACVQLWRGPGITRSLYAALACPHRCSSLYSASAPVDPSPLRVCGLCPAVERTGDYTLSNTV</sequence>
<reference evidence="1 2" key="1">
    <citation type="submission" date="2024-04" db="EMBL/GenBank/DDBJ databases">
        <authorList>
            <person name="Waldvogel A.-M."/>
            <person name="Schoenle A."/>
        </authorList>
    </citation>
    <scope>NUCLEOTIDE SEQUENCE [LARGE SCALE GENOMIC DNA]</scope>
</reference>
<dbReference type="Proteomes" id="UP001497482">
    <property type="component" value="Chromosome 3"/>
</dbReference>
<gene>
    <name evidence="1" type="ORF">KC01_LOCUS29889</name>
</gene>
<dbReference type="AlphaFoldDB" id="A0AAV2LJ31"/>
<proteinExistence type="predicted"/>
<accession>A0AAV2LJ31</accession>
<evidence type="ECO:0000313" key="2">
    <source>
        <dbReference type="Proteomes" id="UP001497482"/>
    </source>
</evidence>
<evidence type="ECO:0000313" key="1">
    <source>
        <dbReference type="EMBL" id="CAL1602056.1"/>
    </source>
</evidence>
<dbReference type="EMBL" id="OZ035825">
    <property type="protein sequence ID" value="CAL1602056.1"/>
    <property type="molecule type" value="Genomic_DNA"/>
</dbReference>
<keyword evidence="2" id="KW-1185">Reference proteome</keyword>
<organism evidence="1 2">
    <name type="scientific">Knipowitschia caucasica</name>
    <name type="common">Caucasian dwarf goby</name>
    <name type="synonym">Pomatoschistus caucasicus</name>
    <dbReference type="NCBI Taxonomy" id="637954"/>
    <lineage>
        <taxon>Eukaryota</taxon>
        <taxon>Metazoa</taxon>
        <taxon>Chordata</taxon>
        <taxon>Craniata</taxon>
        <taxon>Vertebrata</taxon>
        <taxon>Euteleostomi</taxon>
        <taxon>Actinopterygii</taxon>
        <taxon>Neopterygii</taxon>
        <taxon>Teleostei</taxon>
        <taxon>Neoteleostei</taxon>
        <taxon>Acanthomorphata</taxon>
        <taxon>Gobiaria</taxon>
        <taxon>Gobiiformes</taxon>
        <taxon>Gobioidei</taxon>
        <taxon>Gobiidae</taxon>
        <taxon>Gobiinae</taxon>
        <taxon>Knipowitschia</taxon>
    </lineage>
</organism>